<dbReference type="InterPro" id="IPR009056">
    <property type="entry name" value="Cyt_c-like_dom"/>
</dbReference>
<keyword evidence="3 6" id="KW-0479">Metal-binding</keyword>
<evidence type="ECO:0000256" key="5">
    <source>
        <dbReference type="ARBA" id="ARBA00023004"/>
    </source>
</evidence>
<evidence type="ECO:0000313" key="10">
    <source>
        <dbReference type="EMBL" id="KRT58898.1"/>
    </source>
</evidence>
<dbReference type="Pfam" id="PF00034">
    <property type="entry name" value="Cytochrom_C"/>
    <property type="match status" value="2"/>
</dbReference>
<evidence type="ECO:0000259" key="8">
    <source>
        <dbReference type="PROSITE" id="PS51007"/>
    </source>
</evidence>
<dbReference type="EMBL" id="LDXT01000081">
    <property type="protein sequence ID" value="KRT55288.1"/>
    <property type="molecule type" value="Genomic_DNA"/>
</dbReference>
<dbReference type="AlphaFoldDB" id="A0A0T5Z7K0"/>
<evidence type="ECO:0000313" key="9">
    <source>
        <dbReference type="EMBL" id="KRT55288.1"/>
    </source>
</evidence>
<keyword evidence="7" id="KW-0732">Signal</keyword>
<protein>
    <submittedName>
        <fullName evidence="10">Cytochrome c553</fullName>
    </submittedName>
</protein>
<evidence type="ECO:0000313" key="11">
    <source>
        <dbReference type="Proteomes" id="UP000051276"/>
    </source>
</evidence>
<keyword evidence="2 6" id="KW-0349">Heme</keyword>
<evidence type="ECO:0000256" key="3">
    <source>
        <dbReference type="ARBA" id="ARBA00022723"/>
    </source>
</evidence>
<keyword evidence="12" id="KW-1185">Reference proteome</keyword>
<evidence type="ECO:0000256" key="4">
    <source>
        <dbReference type="ARBA" id="ARBA00022982"/>
    </source>
</evidence>
<organism evidence="10 11">
    <name type="scientific">endosymbiont of Ridgeia piscesae</name>
    <dbReference type="NCBI Taxonomy" id="54398"/>
    <lineage>
        <taxon>Bacteria</taxon>
        <taxon>Pseudomonadati</taxon>
        <taxon>Pseudomonadota</taxon>
        <taxon>Gammaproteobacteria</taxon>
        <taxon>sulfur-oxidizing symbionts</taxon>
    </lineage>
</organism>
<proteinExistence type="predicted"/>
<evidence type="ECO:0000256" key="1">
    <source>
        <dbReference type="ARBA" id="ARBA00022448"/>
    </source>
</evidence>
<dbReference type="EMBL" id="LMXI01000249">
    <property type="protein sequence ID" value="KRT58898.1"/>
    <property type="molecule type" value="Genomic_DNA"/>
</dbReference>
<dbReference type="Proteomes" id="UP000051634">
    <property type="component" value="Unassembled WGS sequence"/>
</dbReference>
<dbReference type="PANTHER" id="PTHR33751">
    <property type="entry name" value="CBB3-TYPE CYTOCHROME C OXIDASE SUBUNIT FIXP"/>
    <property type="match status" value="1"/>
</dbReference>
<dbReference type="GO" id="GO:0046872">
    <property type="term" value="F:metal ion binding"/>
    <property type="evidence" value="ECO:0007669"/>
    <property type="project" value="UniProtKB-KW"/>
</dbReference>
<keyword evidence="4" id="KW-0249">Electron transport</keyword>
<name>A0A0T5Z7K0_9GAMM</name>
<dbReference type="STRING" id="54398.Ga0074115_11646"/>
<feature type="chain" id="PRO_5010437748" evidence="7">
    <location>
        <begin position="25"/>
        <end position="260"/>
    </location>
</feature>
<feature type="signal peptide" evidence="7">
    <location>
        <begin position="1"/>
        <end position="24"/>
    </location>
</feature>
<dbReference type="InterPro" id="IPR036909">
    <property type="entry name" value="Cyt_c-like_dom_sf"/>
</dbReference>
<feature type="domain" description="Cytochrome c" evidence="8">
    <location>
        <begin position="160"/>
        <end position="242"/>
    </location>
</feature>
<dbReference type="GO" id="GO:0009055">
    <property type="term" value="F:electron transfer activity"/>
    <property type="evidence" value="ECO:0007669"/>
    <property type="project" value="InterPro"/>
</dbReference>
<gene>
    <name evidence="9" type="ORF">Ga0074115_11646</name>
    <name evidence="10" type="ORF">Ga0076813_14452</name>
</gene>
<reference evidence="11 12" key="1">
    <citation type="submission" date="2015-11" db="EMBL/GenBank/DDBJ databases">
        <title>The genome of Candidatus Endoriftia persephone in Ridgeia piscesae and population structure of the North Eastern Pacific vestimentiferan symbionts.</title>
        <authorList>
            <person name="Perez M."/>
            <person name="Juniper K.S."/>
        </authorList>
    </citation>
    <scope>NUCLEOTIDE SEQUENCE [LARGE SCALE GENOMIC DNA]</scope>
    <source>
        <strain evidence="10">Ind10</strain>
        <strain evidence="9">Ind11</strain>
    </source>
</reference>
<dbReference type="PATRIC" id="fig|54398.3.peg.1269"/>
<keyword evidence="5 6" id="KW-0408">Iron</keyword>
<dbReference type="SUPFAM" id="SSF46626">
    <property type="entry name" value="Cytochrome c"/>
    <property type="match status" value="2"/>
</dbReference>
<evidence type="ECO:0000313" key="12">
    <source>
        <dbReference type="Proteomes" id="UP000051634"/>
    </source>
</evidence>
<dbReference type="PANTHER" id="PTHR33751:SF9">
    <property type="entry name" value="CYTOCHROME C4"/>
    <property type="match status" value="1"/>
</dbReference>
<evidence type="ECO:0000256" key="7">
    <source>
        <dbReference type="SAM" id="SignalP"/>
    </source>
</evidence>
<dbReference type="Proteomes" id="UP000051276">
    <property type="component" value="Unassembled WGS sequence"/>
</dbReference>
<evidence type="ECO:0000256" key="2">
    <source>
        <dbReference type="ARBA" id="ARBA00022617"/>
    </source>
</evidence>
<dbReference type="Gene3D" id="1.10.760.10">
    <property type="entry name" value="Cytochrome c-like domain"/>
    <property type="match status" value="2"/>
</dbReference>
<accession>A0A0T5Z7K0</accession>
<feature type="domain" description="Cytochrome c" evidence="8">
    <location>
        <begin position="52"/>
        <end position="145"/>
    </location>
</feature>
<dbReference type="PROSITE" id="PS51007">
    <property type="entry name" value="CYTC"/>
    <property type="match status" value="2"/>
</dbReference>
<sequence>MSIKSALTTLSLALGLAVSSSSFAGEGDAQVTDVKDWNKAGGEKTEAMLLTPDRERGIAVYEVCSACHLLEGWGLKDGTFPQLAGQHRNVLIKQLTDIRAKNRDNPTMYPFALDEQILAVAGYHAGEIKPAQLVADVTTYISKLPMNPDNGKGAWAEGTPEFEQGKKLYADNCTQCHGDNGEGSNEKFYPRIQGQHYAYMLRQFEWIRDGKRRNANPDMVKQIKGFSDMDMKMVINYVSRQKVPAKDLAPSVDYQNPDYD</sequence>
<evidence type="ECO:0000256" key="6">
    <source>
        <dbReference type="PROSITE-ProRule" id="PRU00433"/>
    </source>
</evidence>
<comment type="caution">
    <text evidence="10">The sequence shown here is derived from an EMBL/GenBank/DDBJ whole genome shotgun (WGS) entry which is preliminary data.</text>
</comment>
<dbReference type="GO" id="GO:0020037">
    <property type="term" value="F:heme binding"/>
    <property type="evidence" value="ECO:0007669"/>
    <property type="project" value="InterPro"/>
</dbReference>
<dbReference type="InterPro" id="IPR050597">
    <property type="entry name" value="Cytochrome_c_Oxidase_Subunit"/>
</dbReference>
<dbReference type="RefSeq" id="WP_232432932.1">
    <property type="nucleotide sequence ID" value="NZ_KQ556869.1"/>
</dbReference>
<keyword evidence="1" id="KW-0813">Transport</keyword>